<keyword evidence="2" id="KW-1185">Reference proteome</keyword>
<evidence type="ECO:0000313" key="1">
    <source>
        <dbReference type="EMBL" id="KAJ8399127.1"/>
    </source>
</evidence>
<name>A0AAD7SB79_9TELE</name>
<reference evidence="1" key="1">
    <citation type="journal article" date="2023" name="Science">
        <title>Genome structures resolve the early diversification of teleost fishes.</title>
        <authorList>
            <person name="Parey E."/>
            <person name="Louis A."/>
            <person name="Montfort J."/>
            <person name="Bouchez O."/>
            <person name="Roques C."/>
            <person name="Iampietro C."/>
            <person name="Lluch J."/>
            <person name="Castinel A."/>
            <person name="Donnadieu C."/>
            <person name="Desvignes T."/>
            <person name="Floi Bucao C."/>
            <person name="Jouanno E."/>
            <person name="Wen M."/>
            <person name="Mejri S."/>
            <person name="Dirks R."/>
            <person name="Jansen H."/>
            <person name="Henkel C."/>
            <person name="Chen W.J."/>
            <person name="Zahm M."/>
            <person name="Cabau C."/>
            <person name="Klopp C."/>
            <person name="Thompson A.W."/>
            <person name="Robinson-Rechavi M."/>
            <person name="Braasch I."/>
            <person name="Lecointre G."/>
            <person name="Bobe J."/>
            <person name="Postlethwait J.H."/>
            <person name="Berthelot C."/>
            <person name="Roest Crollius H."/>
            <person name="Guiguen Y."/>
        </authorList>
    </citation>
    <scope>NUCLEOTIDE SEQUENCE</scope>
    <source>
        <strain evidence="1">NC1722</strain>
    </source>
</reference>
<evidence type="ECO:0000313" key="2">
    <source>
        <dbReference type="Proteomes" id="UP001221898"/>
    </source>
</evidence>
<gene>
    <name evidence="1" type="ORF">AAFF_G00415060</name>
</gene>
<accession>A0AAD7SB79</accession>
<proteinExistence type="predicted"/>
<sequence>MIVSRGKFGDISKEQGSLLKLQHSGRRTTAKELRNCYCPSQQLDYTALRIWKFLPAPVQVLTPPTCLTRQIPPTVSPADAAMAIQMHNCSPPDPPTSTTSCDNLMFPGFTLKYRAKQDWPWPRRENATGWYWH</sequence>
<dbReference type="Proteomes" id="UP001221898">
    <property type="component" value="Unassembled WGS sequence"/>
</dbReference>
<dbReference type="AlphaFoldDB" id="A0AAD7SB79"/>
<comment type="caution">
    <text evidence="1">The sequence shown here is derived from an EMBL/GenBank/DDBJ whole genome shotgun (WGS) entry which is preliminary data.</text>
</comment>
<dbReference type="EMBL" id="JAINUG010000085">
    <property type="protein sequence ID" value="KAJ8399127.1"/>
    <property type="molecule type" value="Genomic_DNA"/>
</dbReference>
<protein>
    <submittedName>
        <fullName evidence="1">Uncharacterized protein</fullName>
    </submittedName>
</protein>
<organism evidence="1 2">
    <name type="scientific">Aldrovandia affinis</name>
    <dbReference type="NCBI Taxonomy" id="143900"/>
    <lineage>
        <taxon>Eukaryota</taxon>
        <taxon>Metazoa</taxon>
        <taxon>Chordata</taxon>
        <taxon>Craniata</taxon>
        <taxon>Vertebrata</taxon>
        <taxon>Euteleostomi</taxon>
        <taxon>Actinopterygii</taxon>
        <taxon>Neopterygii</taxon>
        <taxon>Teleostei</taxon>
        <taxon>Notacanthiformes</taxon>
        <taxon>Halosauridae</taxon>
        <taxon>Aldrovandia</taxon>
    </lineage>
</organism>